<protein>
    <submittedName>
        <fullName evidence="1">Uncharacterized protein</fullName>
    </submittedName>
</protein>
<comment type="caution">
    <text evidence="1">The sequence shown here is derived from an EMBL/GenBank/DDBJ whole genome shotgun (WGS) entry which is preliminary data.</text>
</comment>
<keyword evidence="2" id="KW-1185">Reference proteome</keyword>
<dbReference type="Proteomes" id="UP001180737">
    <property type="component" value="Unassembled WGS sequence"/>
</dbReference>
<sequence>MNEAALTDPGGLFGALAPTLDGSLKSGGEGRHTTVRRHGRPEVAVASQAGVGSVMLAFHLVIYRRLSGDRQNFLVAAAHLAVVCINHQSRQWGIATAVGFAHHPAQNRTEPVGQKSLVRMPVLLWISSANSL</sequence>
<organism evidence="1 2">
    <name type="scientific">Streptomyces gottesmaniae</name>
    <dbReference type="NCBI Taxonomy" id="3075518"/>
    <lineage>
        <taxon>Bacteria</taxon>
        <taxon>Bacillati</taxon>
        <taxon>Actinomycetota</taxon>
        <taxon>Actinomycetes</taxon>
        <taxon>Kitasatosporales</taxon>
        <taxon>Streptomycetaceae</taxon>
        <taxon>Streptomyces</taxon>
    </lineage>
</organism>
<dbReference type="RefSeq" id="WP_033526547.1">
    <property type="nucleotide sequence ID" value="NZ_JAVRFJ010000037.1"/>
</dbReference>
<name>A0ABU2Z6U2_9ACTN</name>
<reference evidence="1" key="1">
    <citation type="submission" date="2024-05" db="EMBL/GenBank/DDBJ databases">
        <title>30 novel species of actinomycetes from the DSMZ collection.</title>
        <authorList>
            <person name="Nouioui I."/>
        </authorList>
    </citation>
    <scope>NUCLEOTIDE SEQUENCE</scope>
    <source>
        <strain evidence="1">DSM 3412</strain>
    </source>
</reference>
<evidence type="ECO:0000313" key="2">
    <source>
        <dbReference type="Proteomes" id="UP001180737"/>
    </source>
</evidence>
<dbReference type="EMBL" id="JAVRFJ010000037">
    <property type="protein sequence ID" value="MDT0572287.1"/>
    <property type="molecule type" value="Genomic_DNA"/>
</dbReference>
<proteinExistence type="predicted"/>
<evidence type="ECO:0000313" key="1">
    <source>
        <dbReference type="EMBL" id="MDT0572287.1"/>
    </source>
</evidence>
<accession>A0ABU2Z6U2</accession>
<gene>
    <name evidence="1" type="ORF">RM704_33345</name>
</gene>